<dbReference type="EMBL" id="CM026424">
    <property type="protein sequence ID" value="KAG0579259.1"/>
    <property type="molecule type" value="Genomic_DNA"/>
</dbReference>
<feature type="compositionally biased region" description="Low complexity" evidence="1">
    <location>
        <begin position="1"/>
        <end position="18"/>
    </location>
</feature>
<feature type="compositionally biased region" description="Polar residues" evidence="1">
    <location>
        <begin position="35"/>
        <end position="44"/>
    </location>
</feature>
<accession>A0A8T0I8G9</accession>
<feature type="compositionally biased region" description="Pro residues" evidence="1">
    <location>
        <begin position="264"/>
        <end position="290"/>
    </location>
</feature>
<dbReference type="AlphaFoldDB" id="A0A8T0I8G9"/>
<keyword evidence="3" id="KW-1185">Reference proteome</keyword>
<name>A0A8T0I8G9_CERPU</name>
<evidence type="ECO:0000313" key="3">
    <source>
        <dbReference type="Proteomes" id="UP000822688"/>
    </source>
</evidence>
<feature type="region of interest" description="Disordered" evidence="1">
    <location>
        <begin position="1"/>
        <end position="85"/>
    </location>
</feature>
<sequence length="314" mass="35836">MPAEWAAAAARAGARSAAPTPMPSSPKQVPKQVSVPASSANTPPSSLPPIKKQPAANKESTPAMKPEVINAWGPGPKERQPLPEKVDFNTKKKQFEEKLIKDRLVKRDFNYVRHDPYYKDLTRPEKESPAFADYHRKEFWRTDVERVIKKDEDKRKAREQELLKMWTNEEAWRRHRAAKIREIKYNAYVDLQEKMQRVGCRPNKSGAPHINIITRQPIGVEVPEEPPTYFDDVKKYKSIQRKLLLRQKMSGARNFNILNWNENPPGPALPPWPEKPPTPPPPPPPKPAPPNTNSSKWAVSYGRLFGPFGVVDIN</sequence>
<dbReference type="Proteomes" id="UP000822688">
    <property type="component" value="Chromosome 4"/>
</dbReference>
<feature type="compositionally biased region" description="Basic and acidic residues" evidence="1">
    <location>
        <begin position="76"/>
        <end position="85"/>
    </location>
</feature>
<comment type="caution">
    <text evidence="2">The sequence shown here is derived from an EMBL/GenBank/DDBJ whole genome shotgun (WGS) entry which is preliminary data.</text>
</comment>
<reference evidence="2" key="1">
    <citation type="submission" date="2020-06" db="EMBL/GenBank/DDBJ databases">
        <title>WGS assembly of Ceratodon purpureus strain R40.</title>
        <authorList>
            <person name="Carey S.B."/>
            <person name="Jenkins J."/>
            <person name="Shu S."/>
            <person name="Lovell J.T."/>
            <person name="Sreedasyam A."/>
            <person name="Maumus F."/>
            <person name="Tiley G.P."/>
            <person name="Fernandez-Pozo N."/>
            <person name="Barry K."/>
            <person name="Chen C."/>
            <person name="Wang M."/>
            <person name="Lipzen A."/>
            <person name="Daum C."/>
            <person name="Saski C.A."/>
            <person name="Payton A.C."/>
            <person name="Mcbreen J.C."/>
            <person name="Conrad R.E."/>
            <person name="Kollar L.M."/>
            <person name="Olsson S."/>
            <person name="Huttunen S."/>
            <person name="Landis J.B."/>
            <person name="Wickett N.J."/>
            <person name="Johnson M.G."/>
            <person name="Rensing S.A."/>
            <person name="Grimwood J."/>
            <person name="Schmutz J."/>
            <person name="Mcdaniel S.F."/>
        </authorList>
    </citation>
    <scope>NUCLEOTIDE SEQUENCE</scope>
    <source>
        <strain evidence="2">R40</strain>
    </source>
</reference>
<feature type="region of interest" description="Disordered" evidence="1">
    <location>
        <begin position="260"/>
        <end position="296"/>
    </location>
</feature>
<evidence type="ECO:0000256" key="1">
    <source>
        <dbReference type="SAM" id="MobiDB-lite"/>
    </source>
</evidence>
<evidence type="ECO:0000313" key="2">
    <source>
        <dbReference type="EMBL" id="KAG0579259.1"/>
    </source>
</evidence>
<proteinExistence type="predicted"/>
<protein>
    <submittedName>
        <fullName evidence="2">Uncharacterized protein</fullName>
    </submittedName>
</protein>
<organism evidence="2 3">
    <name type="scientific">Ceratodon purpureus</name>
    <name type="common">Fire moss</name>
    <name type="synonym">Dicranum purpureum</name>
    <dbReference type="NCBI Taxonomy" id="3225"/>
    <lineage>
        <taxon>Eukaryota</taxon>
        <taxon>Viridiplantae</taxon>
        <taxon>Streptophyta</taxon>
        <taxon>Embryophyta</taxon>
        <taxon>Bryophyta</taxon>
        <taxon>Bryophytina</taxon>
        <taxon>Bryopsida</taxon>
        <taxon>Dicranidae</taxon>
        <taxon>Pseudoditrichales</taxon>
        <taxon>Ditrichaceae</taxon>
        <taxon>Ceratodon</taxon>
    </lineage>
</organism>
<gene>
    <name evidence="2" type="ORF">KC19_4G086000</name>
</gene>